<keyword evidence="5" id="KW-1185">Reference proteome</keyword>
<evidence type="ECO:0000313" key="5">
    <source>
        <dbReference type="Proteomes" id="UP001151699"/>
    </source>
</evidence>
<gene>
    <name evidence="4" type="primary">GILT1_0</name>
    <name evidence="4" type="ORF">Bhyg_13768</name>
</gene>
<dbReference type="AlphaFoldDB" id="A0A9Q0MP88"/>
<dbReference type="Proteomes" id="UP001151699">
    <property type="component" value="Chromosome C"/>
</dbReference>
<proteinExistence type="inferred from homology"/>
<keyword evidence="2" id="KW-0325">Glycoprotein</keyword>
<dbReference type="EMBL" id="WJQU01000004">
    <property type="protein sequence ID" value="KAJ6635184.1"/>
    <property type="molecule type" value="Genomic_DNA"/>
</dbReference>
<evidence type="ECO:0000256" key="1">
    <source>
        <dbReference type="ARBA" id="ARBA00005679"/>
    </source>
</evidence>
<accession>A0A9Q0MP88</accession>
<keyword evidence="3" id="KW-0732">Signal</keyword>
<organism evidence="4 5">
    <name type="scientific">Pseudolycoriella hygida</name>
    <dbReference type="NCBI Taxonomy" id="35572"/>
    <lineage>
        <taxon>Eukaryota</taxon>
        <taxon>Metazoa</taxon>
        <taxon>Ecdysozoa</taxon>
        <taxon>Arthropoda</taxon>
        <taxon>Hexapoda</taxon>
        <taxon>Insecta</taxon>
        <taxon>Pterygota</taxon>
        <taxon>Neoptera</taxon>
        <taxon>Endopterygota</taxon>
        <taxon>Diptera</taxon>
        <taxon>Nematocera</taxon>
        <taxon>Sciaroidea</taxon>
        <taxon>Sciaridae</taxon>
        <taxon>Pseudolycoriella</taxon>
    </lineage>
</organism>
<evidence type="ECO:0000256" key="2">
    <source>
        <dbReference type="ARBA" id="ARBA00023180"/>
    </source>
</evidence>
<dbReference type="GO" id="GO:0016671">
    <property type="term" value="F:oxidoreductase activity, acting on a sulfur group of donors, disulfide as acceptor"/>
    <property type="evidence" value="ECO:0007669"/>
    <property type="project" value="InterPro"/>
</dbReference>
<dbReference type="OrthoDB" id="958254at2759"/>
<feature type="chain" id="PRO_5040125058" evidence="3">
    <location>
        <begin position="24"/>
        <end position="209"/>
    </location>
</feature>
<feature type="signal peptide" evidence="3">
    <location>
        <begin position="1"/>
        <end position="23"/>
    </location>
</feature>
<reference evidence="4" key="1">
    <citation type="submission" date="2022-07" db="EMBL/GenBank/DDBJ databases">
        <authorList>
            <person name="Trinca V."/>
            <person name="Uliana J.V.C."/>
            <person name="Torres T.T."/>
            <person name="Ward R.J."/>
            <person name="Monesi N."/>
        </authorList>
    </citation>
    <scope>NUCLEOTIDE SEQUENCE</scope>
    <source>
        <strain evidence="4">HSMRA1968</strain>
        <tissue evidence="4">Whole embryos</tissue>
    </source>
</reference>
<dbReference type="Pfam" id="PF03227">
    <property type="entry name" value="GILT"/>
    <property type="match status" value="1"/>
</dbReference>
<dbReference type="PANTHER" id="PTHR13234">
    <property type="entry name" value="GAMMA-INTERFERON INDUCIBLE LYSOSOMAL THIOL REDUCTASE GILT"/>
    <property type="match status" value="1"/>
</dbReference>
<sequence>MVSFLSKGLFITIFFAVATTINAQKLHVAVYYESLCGDSIRFITNQLNPAYEDLKNHIEILFVPFGKSWRNGGERFMCQHGPDECAGNMIQSCTLNAINAPGNGDPDASMKYVACQMAPGAEASGQQCAASVGIDYSFVSQCVSGGLGQQLQYGAEKATHEIAYPYPRFVPTIVYNRRFDQKLQNRSLYDFVGVVCELIRNEAPVCSGR</sequence>
<dbReference type="PANTHER" id="PTHR13234:SF68">
    <property type="entry name" value="GH19763P"/>
    <property type="match status" value="1"/>
</dbReference>
<evidence type="ECO:0000313" key="4">
    <source>
        <dbReference type="EMBL" id="KAJ6635184.1"/>
    </source>
</evidence>
<comment type="similarity">
    <text evidence="1">Belongs to the GILT family.</text>
</comment>
<name>A0A9Q0MP88_9DIPT</name>
<dbReference type="InterPro" id="IPR004911">
    <property type="entry name" value="Interferon-induced_GILT"/>
</dbReference>
<evidence type="ECO:0000256" key="3">
    <source>
        <dbReference type="SAM" id="SignalP"/>
    </source>
</evidence>
<comment type="caution">
    <text evidence="4">The sequence shown here is derived from an EMBL/GenBank/DDBJ whole genome shotgun (WGS) entry which is preliminary data.</text>
</comment>
<protein>
    <submittedName>
        <fullName evidence="4">GILT-like protein 1</fullName>
    </submittedName>
</protein>